<protein>
    <recommendedName>
        <fullName evidence="14">2-hydroxyacyl-CoA lyase</fullName>
        <ecNumber evidence="12">4.1.2.63</ecNumber>
    </recommendedName>
</protein>
<dbReference type="SUPFAM" id="SSF52518">
    <property type="entry name" value="Thiamin diphosphate-binding fold (THDP-binding)"/>
    <property type="match status" value="2"/>
</dbReference>
<evidence type="ECO:0000313" key="20">
    <source>
        <dbReference type="EMBL" id="KAJ4342886.1"/>
    </source>
</evidence>
<gene>
    <name evidence="20" type="ORF">N0V87_000603</name>
</gene>
<keyword evidence="16" id="KW-0472">Membrane</keyword>
<dbReference type="InterPro" id="IPR045025">
    <property type="entry name" value="HACL1-like"/>
</dbReference>
<comment type="catalytic activity">
    <reaction evidence="11">
        <text>an (R)-2-hydroxy-long-chain-fatty acyl-CoA = a long-chain fatty aldehyde + formyl-CoA</text>
        <dbReference type="Rhea" id="RHEA:67444"/>
        <dbReference type="ChEBI" id="CHEBI:17176"/>
        <dbReference type="ChEBI" id="CHEBI:57376"/>
        <dbReference type="ChEBI" id="CHEBI:170012"/>
        <dbReference type="EC" id="4.1.2.63"/>
    </reaction>
    <physiologicalReaction direction="left-to-right" evidence="11">
        <dbReference type="Rhea" id="RHEA:67445"/>
    </physiologicalReaction>
</comment>
<evidence type="ECO:0000313" key="21">
    <source>
        <dbReference type="Proteomes" id="UP001140562"/>
    </source>
</evidence>
<keyword evidence="6" id="KW-0460">Magnesium</keyword>
<evidence type="ECO:0000256" key="2">
    <source>
        <dbReference type="ARBA" id="ARBA00001964"/>
    </source>
</evidence>
<dbReference type="GO" id="GO:0106359">
    <property type="term" value="F:2-hydroxyacyl-CoA lyase activity"/>
    <property type="evidence" value="ECO:0007669"/>
    <property type="project" value="UniProtKB-EC"/>
</dbReference>
<keyword evidence="5" id="KW-0479">Metal-binding</keyword>
<comment type="caution">
    <text evidence="20">The sequence shown here is derived from an EMBL/GenBank/DDBJ whole genome shotgun (WGS) entry which is preliminary data.</text>
</comment>
<evidence type="ECO:0000259" key="18">
    <source>
        <dbReference type="Pfam" id="PF02775"/>
    </source>
</evidence>
<evidence type="ECO:0000256" key="3">
    <source>
        <dbReference type="ARBA" id="ARBA00004253"/>
    </source>
</evidence>
<evidence type="ECO:0000256" key="6">
    <source>
        <dbReference type="ARBA" id="ARBA00022842"/>
    </source>
</evidence>
<keyword evidence="7 15" id="KW-0786">Thiamine pyrophosphate</keyword>
<evidence type="ECO:0000256" key="10">
    <source>
        <dbReference type="ARBA" id="ARBA00044451"/>
    </source>
</evidence>
<evidence type="ECO:0000256" key="15">
    <source>
        <dbReference type="RuleBase" id="RU362132"/>
    </source>
</evidence>
<dbReference type="InterPro" id="IPR029061">
    <property type="entry name" value="THDP-binding"/>
</dbReference>
<evidence type="ECO:0000256" key="12">
    <source>
        <dbReference type="ARBA" id="ARBA00044518"/>
    </source>
</evidence>
<dbReference type="Proteomes" id="UP001140562">
    <property type="component" value="Unassembled WGS sequence"/>
</dbReference>
<organism evidence="20 21">
    <name type="scientific">Didymella glomerata</name>
    <dbReference type="NCBI Taxonomy" id="749621"/>
    <lineage>
        <taxon>Eukaryota</taxon>
        <taxon>Fungi</taxon>
        <taxon>Dikarya</taxon>
        <taxon>Ascomycota</taxon>
        <taxon>Pezizomycotina</taxon>
        <taxon>Dothideomycetes</taxon>
        <taxon>Pleosporomycetidae</taxon>
        <taxon>Pleosporales</taxon>
        <taxon>Pleosporineae</taxon>
        <taxon>Didymellaceae</taxon>
        <taxon>Didymella</taxon>
    </lineage>
</organism>
<evidence type="ECO:0000256" key="9">
    <source>
        <dbReference type="ARBA" id="ARBA00023239"/>
    </source>
</evidence>
<keyword evidence="8" id="KW-0576">Peroxisome</keyword>
<dbReference type="GO" id="GO:0001561">
    <property type="term" value="P:fatty acid alpha-oxidation"/>
    <property type="evidence" value="ECO:0007669"/>
    <property type="project" value="TreeGrafter"/>
</dbReference>
<dbReference type="PANTHER" id="PTHR43710:SF2">
    <property type="entry name" value="2-HYDROXYACYL-COA LYASE 1"/>
    <property type="match status" value="1"/>
</dbReference>
<comment type="cofactor">
    <cofactor evidence="2">
        <name>thiamine diphosphate</name>
        <dbReference type="ChEBI" id="CHEBI:58937"/>
    </cofactor>
</comment>
<dbReference type="Gene3D" id="3.40.50.970">
    <property type="match status" value="2"/>
</dbReference>
<accession>A0A9W8X8C2</accession>
<dbReference type="FunFam" id="3.40.50.970:FF:000071">
    <property type="entry name" value="2-hydroxyphytanoyl-CoA lyase, putative"/>
    <property type="match status" value="1"/>
</dbReference>
<dbReference type="Pfam" id="PF02776">
    <property type="entry name" value="TPP_enzyme_N"/>
    <property type="match status" value="1"/>
</dbReference>
<dbReference type="GO" id="GO:0030976">
    <property type="term" value="F:thiamine pyrophosphate binding"/>
    <property type="evidence" value="ECO:0007669"/>
    <property type="project" value="InterPro"/>
</dbReference>
<evidence type="ECO:0000256" key="1">
    <source>
        <dbReference type="ARBA" id="ARBA00001946"/>
    </source>
</evidence>
<dbReference type="InterPro" id="IPR029035">
    <property type="entry name" value="DHS-like_NAD/FAD-binding_dom"/>
</dbReference>
<feature type="domain" description="Thiamine pyrophosphate enzyme TPP-binding" evidence="18">
    <location>
        <begin position="402"/>
        <end position="574"/>
    </location>
</feature>
<feature type="domain" description="Thiamine pyrophosphate enzyme N-terminal TPP-binding" evidence="19">
    <location>
        <begin position="10"/>
        <end position="124"/>
    </location>
</feature>
<comment type="cofactor">
    <cofactor evidence="1">
        <name>Mg(2+)</name>
        <dbReference type="ChEBI" id="CHEBI:18420"/>
    </cofactor>
</comment>
<dbReference type="GO" id="GO:0005782">
    <property type="term" value="C:peroxisomal matrix"/>
    <property type="evidence" value="ECO:0007669"/>
    <property type="project" value="UniProtKB-SubCell"/>
</dbReference>
<feature type="transmembrane region" description="Helical" evidence="16">
    <location>
        <begin position="661"/>
        <end position="681"/>
    </location>
</feature>
<evidence type="ECO:0000256" key="13">
    <source>
        <dbReference type="ARBA" id="ARBA00059692"/>
    </source>
</evidence>
<dbReference type="GO" id="GO:0000287">
    <property type="term" value="F:magnesium ion binding"/>
    <property type="evidence" value="ECO:0007669"/>
    <property type="project" value="InterPro"/>
</dbReference>
<evidence type="ECO:0000256" key="4">
    <source>
        <dbReference type="ARBA" id="ARBA00007812"/>
    </source>
</evidence>
<dbReference type="InterPro" id="IPR011766">
    <property type="entry name" value="TPP_enzyme_TPP-bd"/>
</dbReference>
<dbReference type="InterPro" id="IPR013901">
    <property type="entry name" value="Anthrone_oxy"/>
</dbReference>
<dbReference type="Gene3D" id="3.40.50.1220">
    <property type="entry name" value="TPP-binding domain"/>
    <property type="match status" value="1"/>
</dbReference>
<dbReference type="EMBL" id="JAPEUV010000004">
    <property type="protein sequence ID" value="KAJ4342886.1"/>
    <property type="molecule type" value="Genomic_DNA"/>
</dbReference>
<sequence>MTPQSQSPITGATIIARTLRNLGVPVIFGIVGVPVSDIAEQAINIGIRFIGFRNEQAASYAATAYGYLTGRPGVCLVVGGPGVLHAVAGVGNASANHFPLLLLGGSVETHLVTKGAFQEMDFVNLFSSQTKISLRPSSVDVVPSMIAHAYRTAFYGRPGPAFVDLPADLINDPIDPEDIGDISESPTIPDPPKAVAEPKRLSQVASLLKSAQAPLIVIGKGAAYAQAEDSIRNFVDQTCIPFLPSPMDKGIVPDSHPLNASSARSAAMKTADVVLLLGVRLNWIMHYGEAPKWSAHVKFIQVDISPEEMGRNAADPNLSILGDVSVVITQLSHALGGWSYTPNPSYIKLLAQAKQKNWRISSLAAHNASIPLTYAHAFSTIKSALHTLSPPETGGICYVAEGANTMDISRSIFPVEHPRLRLDAGSFGTMGVGLPYAIAAWEAHNAPTTYSTPASSGRAPGKKIVAIEGDSAFGFSGMEIETMARLGMDVLIFVINNSGIYFGDSDSVEDFEAKRQKTKRGEIGLRSWALGFETRYERLAEACGGIGYFVRSPEELERATVEGFMAKVPVIVNVIIQSGKVEKPTTFKRTIASISLVSVPAIMKSLAEDGLTTSQAIRLWRNNFELGKALAPPIALATASSLAFCGWSARSLGALGWRDGRLFFVSAVLTVAIVPFTIVFMGSTNAKLLSLAKKEGLTASESREGEVLLEKWCSLNRVRSLLPLAGAVLTGFAVLA</sequence>
<evidence type="ECO:0000259" key="17">
    <source>
        <dbReference type="Pfam" id="PF00205"/>
    </source>
</evidence>
<comment type="function">
    <text evidence="13">Catalyzes a carbon-carbon cleavage reaction; cleaves a 2-hydroxy-3-methylacyl-CoA into formyl-CoA and a 2-methyl-branched fatty aldehyde.</text>
</comment>
<keyword evidence="9" id="KW-0456">Lyase</keyword>
<dbReference type="PANTHER" id="PTHR43710">
    <property type="entry name" value="2-HYDROXYACYL-COA LYASE"/>
    <property type="match status" value="1"/>
</dbReference>
<dbReference type="SUPFAM" id="SSF52467">
    <property type="entry name" value="DHS-like NAD/FAD-binding domain"/>
    <property type="match status" value="1"/>
</dbReference>
<evidence type="ECO:0000259" key="19">
    <source>
        <dbReference type="Pfam" id="PF02776"/>
    </source>
</evidence>
<dbReference type="FunFam" id="3.40.50.970:FF:000054">
    <property type="entry name" value="Putative 2-hydroxyphytanoyl-CoA lyase"/>
    <property type="match status" value="1"/>
</dbReference>
<dbReference type="Pfam" id="PF02775">
    <property type="entry name" value="TPP_enzyme_C"/>
    <property type="match status" value="1"/>
</dbReference>
<proteinExistence type="inferred from homology"/>
<dbReference type="InterPro" id="IPR012001">
    <property type="entry name" value="Thiamin_PyroP_enz_TPP-bd_dom"/>
</dbReference>
<evidence type="ECO:0000256" key="7">
    <source>
        <dbReference type="ARBA" id="ARBA00023052"/>
    </source>
</evidence>
<keyword evidence="21" id="KW-1185">Reference proteome</keyword>
<dbReference type="CDD" id="cd02004">
    <property type="entry name" value="TPP_BZL_OCoD_HPCL"/>
    <property type="match status" value="1"/>
</dbReference>
<evidence type="ECO:0000256" key="11">
    <source>
        <dbReference type="ARBA" id="ARBA00044454"/>
    </source>
</evidence>
<keyword evidence="16" id="KW-1133">Transmembrane helix</keyword>
<evidence type="ECO:0000256" key="14">
    <source>
        <dbReference type="ARBA" id="ARBA00070390"/>
    </source>
</evidence>
<dbReference type="InterPro" id="IPR012000">
    <property type="entry name" value="Thiamin_PyroP_enz_cen_dom"/>
</dbReference>
<dbReference type="EC" id="4.1.2.63" evidence="12"/>
<feature type="domain" description="Thiamine pyrophosphate enzyme central" evidence="17">
    <location>
        <begin position="202"/>
        <end position="331"/>
    </location>
</feature>
<dbReference type="FunFam" id="3.40.50.1220:FF:000006">
    <property type="entry name" value="2-hydroxyacyl-CoA lyase 1"/>
    <property type="match status" value="1"/>
</dbReference>
<evidence type="ECO:0000256" key="16">
    <source>
        <dbReference type="SAM" id="Phobius"/>
    </source>
</evidence>
<dbReference type="Pfam" id="PF00205">
    <property type="entry name" value="TPP_enzyme_M"/>
    <property type="match status" value="1"/>
</dbReference>
<evidence type="ECO:0000256" key="5">
    <source>
        <dbReference type="ARBA" id="ARBA00022723"/>
    </source>
</evidence>
<dbReference type="Pfam" id="PF08592">
    <property type="entry name" value="Anthrone_oxy"/>
    <property type="match status" value="1"/>
</dbReference>
<comment type="subcellular location">
    <subcellularLocation>
        <location evidence="3">Peroxisome matrix</location>
    </subcellularLocation>
</comment>
<comment type="similarity">
    <text evidence="4 15">Belongs to the TPP enzyme family.</text>
</comment>
<dbReference type="OrthoDB" id="10006023at2759"/>
<dbReference type="AlphaFoldDB" id="A0A9W8X8C2"/>
<evidence type="ECO:0000256" key="8">
    <source>
        <dbReference type="ARBA" id="ARBA00023140"/>
    </source>
</evidence>
<dbReference type="CDD" id="cd07035">
    <property type="entry name" value="TPP_PYR_POX_like"/>
    <property type="match status" value="1"/>
</dbReference>
<name>A0A9W8X8C2_9PLEO</name>
<comment type="catalytic activity">
    <reaction evidence="10">
        <text>a 2-hydroxy-3-methyl fatty acyl-CoA = a 2-methyl-branched fatty aldehyde + formyl-CoA</text>
        <dbReference type="Rhea" id="RHEA:25375"/>
        <dbReference type="ChEBI" id="CHEBI:49188"/>
        <dbReference type="ChEBI" id="CHEBI:57376"/>
        <dbReference type="ChEBI" id="CHEBI:58783"/>
        <dbReference type="EC" id="4.1.2.63"/>
    </reaction>
    <physiologicalReaction direction="left-to-right" evidence="10">
        <dbReference type="Rhea" id="RHEA:25376"/>
    </physiologicalReaction>
</comment>
<keyword evidence="16" id="KW-0812">Transmembrane</keyword>
<reference evidence="20" key="1">
    <citation type="submission" date="2022-10" db="EMBL/GenBank/DDBJ databases">
        <title>Tapping the CABI collections for fungal endophytes: first genome assemblies for Collariella, Neodidymelliopsis, Ascochyta clinopodiicola, Didymella pomorum, Didymosphaeria variabile, Neocosmospora piperis and Neocucurbitaria cava.</title>
        <authorList>
            <person name="Hill R."/>
        </authorList>
    </citation>
    <scope>NUCLEOTIDE SEQUENCE</scope>
    <source>
        <strain evidence="20">IMI 360193</strain>
    </source>
</reference>